<reference evidence="14 15" key="1">
    <citation type="submission" date="2016-11" db="EMBL/GenBank/DDBJ databases">
        <title>The macronuclear genome of Stentor coeruleus: a giant cell with tiny introns.</title>
        <authorList>
            <person name="Slabodnick M."/>
            <person name="Ruby J.G."/>
            <person name="Reiff S.B."/>
            <person name="Swart E.C."/>
            <person name="Gosai S."/>
            <person name="Prabakaran S."/>
            <person name="Witkowska E."/>
            <person name="Larue G.E."/>
            <person name="Fisher S."/>
            <person name="Freeman R.M."/>
            <person name="Gunawardena J."/>
            <person name="Chu W."/>
            <person name="Stover N.A."/>
            <person name="Gregory B.D."/>
            <person name="Nowacki M."/>
            <person name="Derisi J."/>
            <person name="Roy S.W."/>
            <person name="Marshall W.F."/>
            <person name="Sood P."/>
        </authorList>
    </citation>
    <scope>NUCLEOTIDE SEQUENCE [LARGE SCALE GENOMIC DNA]</scope>
    <source>
        <strain evidence="14">WM001</strain>
    </source>
</reference>
<keyword evidence="8" id="KW-0833">Ubl conjugation pathway</keyword>
<evidence type="ECO:0000256" key="1">
    <source>
        <dbReference type="ARBA" id="ARBA00000900"/>
    </source>
</evidence>
<keyword evidence="11" id="KW-0472">Membrane</keyword>
<keyword evidence="7 12" id="KW-0863">Zinc-finger</keyword>
<dbReference type="EC" id="2.3.2.27" evidence="3"/>
<evidence type="ECO:0000256" key="2">
    <source>
        <dbReference type="ARBA" id="ARBA00004141"/>
    </source>
</evidence>
<evidence type="ECO:0000256" key="9">
    <source>
        <dbReference type="ARBA" id="ARBA00022833"/>
    </source>
</evidence>
<evidence type="ECO:0000313" key="15">
    <source>
        <dbReference type="Proteomes" id="UP000187209"/>
    </source>
</evidence>
<dbReference type="InterPro" id="IPR001841">
    <property type="entry name" value="Znf_RING"/>
</dbReference>
<evidence type="ECO:0000256" key="3">
    <source>
        <dbReference type="ARBA" id="ARBA00012483"/>
    </source>
</evidence>
<evidence type="ECO:0000256" key="6">
    <source>
        <dbReference type="ARBA" id="ARBA00022723"/>
    </source>
</evidence>
<protein>
    <recommendedName>
        <fullName evidence="3">RING-type E3 ubiquitin transferase</fullName>
        <ecNumber evidence="3">2.3.2.27</ecNumber>
    </recommendedName>
</protein>
<keyword evidence="9" id="KW-0862">Zinc</keyword>
<evidence type="ECO:0000256" key="10">
    <source>
        <dbReference type="ARBA" id="ARBA00022989"/>
    </source>
</evidence>
<dbReference type="GO" id="GO:0016020">
    <property type="term" value="C:membrane"/>
    <property type="evidence" value="ECO:0007669"/>
    <property type="project" value="UniProtKB-SubCell"/>
</dbReference>
<dbReference type="GO" id="GO:0008270">
    <property type="term" value="F:zinc ion binding"/>
    <property type="evidence" value="ECO:0007669"/>
    <property type="project" value="UniProtKB-KW"/>
</dbReference>
<dbReference type="GO" id="GO:0006511">
    <property type="term" value="P:ubiquitin-dependent protein catabolic process"/>
    <property type="evidence" value="ECO:0007669"/>
    <property type="project" value="TreeGrafter"/>
</dbReference>
<evidence type="ECO:0000256" key="7">
    <source>
        <dbReference type="ARBA" id="ARBA00022771"/>
    </source>
</evidence>
<comment type="catalytic activity">
    <reaction evidence="1">
        <text>S-ubiquitinyl-[E2 ubiquitin-conjugating enzyme]-L-cysteine + [acceptor protein]-L-lysine = [E2 ubiquitin-conjugating enzyme]-L-cysteine + N(6)-ubiquitinyl-[acceptor protein]-L-lysine.</text>
        <dbReference type="EC" id="2.3.2.27"/>
    </reaction>
</comment>
<keyword evidence="15" id="KW-1185">Reference proteome</keyword>
<dbReference type="GO" id="GO:0061630">
    <property type="term" value="F:ubiquitin protein ligase activity"/>
    <property type="evidence" value="ECO:0007669"/>
    <property type="project" value="UniProtKB-EC"/>
</dbReference>
<proteinExistence type="predicted"/>
<dbReference type="EMBL" id="MPUH01000983">
    <property type="protein sequence ID" value="OMJ71508.1"/>
    <property type="molecule type" value="Genomic_DNA"/>
</dbReference>
<keyword evidence="6" id="KW-0479">Metal-binding</keyword>
<dbReference type="SMART" id="SM00184">
    <property type="entry name" value="RING"/>
    <property type="match status" value="1"/>
</dbReference>
<dbReference type="Gene3D" id="3.30.40.10">
    <property type="entry name" value="Zinc/RING finger domain, C3HC4 (zinc finger)"/>
    <property type="match status" value="1"/>
</dbReference>
<dbReference type="InterPro" id="IPR013083">
    <property type="entry name" value="Znf_RING/FYVE/PHD"/>
</dbReference>
<dbReference type="Pfam" id="PF13639">
    <property type="entry name" value="zf-RING_2"/>
    <property type="match status" value="1"/>
</dbReference>
<name>A0A1R2B3Z4_9CILI</name>
<keyword evidence="4" id="KW-0808">Transferase</keyword>
<dbReference type="SUPFAM" id="SSF57850">
    <property type="entry name" value="RING/U-box"/>
    <property type="match status" value="1"/>
</dbReference>
<evidence type="ECO:0000256" key="8">
    <source>
        <dbReference type="ARBA" id="ARBA00022786"/>
    </source>
</evidence>
<dbReference type="UniPathway" id="UPA00143"/>
<dbReference type="PROSITE" id="PS50089">
    <property type="entry name" value="ZF_RING_2"/>
    <property type="match status" value="1"/>
</dbReference>
<dbReference type="Proteomes" id="UP000187209">
    <property type="component" value="Unassembled WGS sequence"/>
</dbReference>
<dbReference type="CDD" id="cd16473">
    <property type="entry name" value="RING-H2_RNF103"/>
    <property type="match status" value="1"/>
</dbReference>
<keyword evidence="5" id="KW-0812">Transmembrane</keyword>
<feature type="domain" description="RING-type" evidence="13">
    <location>
        <begin position="148"/>
        <end position="189"/>
    </location>
</feature>
<evidence type="ECO:0000256" key="12">
    <source>
        <dbReference type="PROSITE-ProRule" id="PRU00175"/>
    </source>
</evidence>
<organism evidence="14 15">
    <name type="scientific">Stentor coeruleus</name>
    <dbReference type="NCBI Taxonomy" id="5963"/>
    <lineage>
        <taxon>Eukaryota</taxon>
        <taxon>Sar</taxon>
        <taxon>Alveolata</taxon>
        <taxon>Ciliophora</taxon>
        <taxon>Postciliodesmatophora</taxon>
        <taxon>Heterotrichea</taxon>
        <taxon>Heterotrichida</taxon>
        <taxon>Stentoridae</taxon>
        <taxon>Stentor</taxon>
    </lineage>
</organism>
<evidence type="ECO:0000256" key="5">
    <source>
        <dbReference type="ARBA" id="ARBA00022692"/>
    </source>
</evidence>
<evidence type="ECO:0000259" key="13">
    <source>
        <dbReference type="PROSITE" id="PS50089"/>
    </source>
</evidence>
<sequence length="194" mass="22178">MIRHRKLTCSVSEEISYMIEQGLLNKGIPSQEAFILSRKFSNFKIAFAESSLQKVLSKPKVEVEKVPISNKYQNLPPNKQEILNSLIEIGLDDDSIALLVEICESADEALANVIDIPGKGAFKNFSNKKKEDDGVYNYNKENNDCEKCSICYEFYQKNEKIKTLPCFHNFHMSCVNDWFTKGKKNCPMCMSKVK</sequence>
<gene>
    <name evidence="14" type="ORF">SteCoe_30260</name>
</gene>
<evidence type="ECO:0000256" key="4">
    <source>
        <dbReference type="ARBA" id="ARBA00022679"/>
    </source>
</evidence>
<dbReference type="AlphaFoldDB" id="A0A1R2B3Z4"/>
<dbReference type="PANTHER" id="PTHR45977:SF4">
    <property type="entry name" value="RING-TYPE DOMAIN-CONTAINING PROTEIN"/>
    <property type="match status" value="1"/>
</dbReference>
<keyword evidence="10" id="KW-1133">Transmembrane helix</keyword>
<dbReference type="GO" id="GO:0016567">
    <property type="term" value="P:protein ubiquitination"/>
    <property type="evidence" value="ECO:0007669"/>
    <property type="project" value="UniProtKB-UniPathway"/>
</dbReference>
<dbReference type="OrthoDB" id="298273at2759"/>
<dbReference type="PANTHER" id="PTHR45977">
    <property type="entry name" value="TARGET OF ERK KINASE MPK-1"/>
    <property type="match status" value="1"/>
</dbReference>
<comment type="subcellular location">
    <subcellularLocation>
        <location evidence="2">Membrane</location>
        <topology evidence="2">Multi-pass membrane protein</topology>
    </subcellularLocation>
</comment>
<accession>A0A1R2B3Z4</accession>
<evidence type="ECO:0000313" key="14">
    <source>
        <dbReference type="EMBL" id="OMJ71508.1"/>
    </source>
</evidence>
<evidence type="ECO:0000256" key="11">
    <source>
        <dbReference type="ARBA" id="ARBA00023136"/>
    </source>
</evidence>
<comment type="caution">
    <text evidence="14">The sequence shown here is derived from an EMBL/GenBank/DDBJ whole genome shotgun (WGS) entry which is preliminary data.</text>
</comment>